<dbReference type="SUPFAM" id="SSF52058">
    <property type="entry name" value="L domain-like"/>
    <property type="match status" value="1"/>
</dbReference>
<gene>
    <name evidence="1" type="ORF">TrST_g9976</name>
</gene>
<dbReference type="PANTHER" id="PTHR45661">
    <property type="entry name" value="SURFACE ANTIGEN"/>
    <property type="match status" value="1"/>
</dbReference>
<accession>A0A9W7BFY0</accession>
<evidence type="ECO:0000313" key="2">
    <source>
        <dbReference type="Proteomes" id="UP001165085"/>
    </source>
</evidence>
<dbReference type="Proteomes" id="UP001165085">
    <property type="component" value="Unassembled WGS sequence"/>
</dbReference>
<dbReference type="EMBL" id="BRXY01000309">
    <property type="protein sequence ID" value="GMH86003.1"/>
    <property type="molecule type" value="Genomic_DNA"/>
</dbReference>
<dbReference type="Gene3D" id="3.80.10.10">
    <property type="entry name" value="Ribonuclease Inhibitor"/>
    <property type="match status" value="1"/>
</dbReference>
<sequence length="268" mass="29841">MNKHIARGTNEELSINLLKIDTGIEDDREKQEGTKAPAKESVTMLKVAQLELSSAFPKDDFLQTNEWRRLLIEFIPTSTLMTMRLLCKDWWRVADNFIDGMIESGGMIVYGGKDIWWKEALASEERHKLVLQVVFLLNITKVGNKACFRAVNLVVVDIPEGAESIGARAFSGCSSLTTVYFPTTLRFIGVGAFQVCSSLDNVDLLQTNLQEIGGWAFWGCSELKSMVVPDSLQTLGNYVFVSCPKLVSSDISLRDNNAVVAHLRSQKS</sequence>
<dbReference type="InterPro" id="IPR032675">
    <property type="entry name" value="LRR_dom_sf"/>
</dbReference>
<dbReference type="PANTHER" id="PTHR45661:SF3">
    <property type="entry name" value="IG-LIKE DOMAIN-CONTAINING PROTEIN"/>
    <property type="match status" value="1"/>
</dbReference>
<evidence type="ECO:0000313" key="1">
    <source>
        <dbReference type="EMBL" id="GMH86003.1"/>
    </source>
</evidence>
<reference evidence="2" key="1">
    <citation type="journal article" date="2023" name="Commun. Biol.">
        <title>Genome analysis of Parmales, the sister group of diatoms, reveals the evolutionary specialization of diatoms from phago-mixotrophs to photoautotrophs.</title>
        <authorList>
            <person name="Ban H."/>
            <person name="Sato S."/>
            <person name="Yoshikawa S."/>
            <person name="Yamada K."/>
            <person name="Nakamura Y."/>
            <person name="Ichinomiya M."/>
            <person name="Sato N."/>
            <person name="Blanc-Mathieu R."/>
            <person name="Endo H."/>
            <person name="Kuwata A."/>
            <person name="Ogata H."/>
        </authorList>
    </citation>
    <scope>NUCLEOTIDE SEQUENCE [LARGE SCALE GENOMIC DNA]</scope>
    <source>
        <strain evidence="2">NIES 3701</strain>
    </source>
</reference>
<organism evidence="1 2">
    <name type="scientific">Triparma strigata</name>
    <dbReference type="NCBI Taxonomy" id="1606541"/>
    <lineage>
        <taxon>Eukaryota</taxon>
        <taxon>Sar</taxon>
        <taxon>Stramenopiles</taxon>
        <taxon>Ochrophyta</taxon>
        <taxon>Bolidophyceae</taxon>
        <taxon>Parmales</taxon>
        <taxon>Triparmaceae</taxon>
        <taxon>Triparma</taxon>
    </lineage>
</organism>
<dbReference type="AlphaFoldDB" id="A0A9W7BFY0"/>
<keyword evidence="2" id="KW-1185">Reference proteome</keyword>
<dbReference type="InterPro" id="IPR026906">
    <property type="entry name" value="LRR_5"/>
</dbReference>
<dbReference type="OrthoDB" id="411641at2759"/>
<dbReference type="Pfam" id="PF13306">
    <property type="entry name" value="LRR_5"/>
    <property type="match status" value="1"/>
</dbReference>
<name>A0A9W7BFY0_9STRA</name>
<proteinExistence type="predicted"/>
<dbReference type="InterPro" id="IPR053139">
    <property type="entry name" value="Surface_bspA-like"/>
</dbReference>
<comment type="caution">
    <text evidence="1">The sequence shown here is derived from an EMBL/GenBank/DDBJ whole genome shotgun (WGS) entry which is preliminary data.</text>
</comment>
<protein>
    <submittedName>
        <fullName evidence="1">Uncharacterized protein</fullName>
    </submittedName>
</protein>